<sequence>MSSIETKIQVAKPGLSVAWMLVNDGTDGGTLLACGRVFVSKSSNVWETESMEDAMIQGSFSGVAQG</sequence>
<dbReference type="EMBL" id="QWIN01001273">
    <property type="protein sequence ID" value="RMY42875.1"/>
    <property type="molecule type" value="Genomic_DNA"/>
</dbReference>
<proteinExistence type="predicted"/>
<gene>
    <name evidence="1" type="ORF">D0865_11659</name>
</gene>
<dbReference type="AlphaFoldDB" id="A0A3M7BSR0"/>
<name>A0A3M7BSR0_HORWE</name>
<dbReference type="Proteomes" id="UP000270230">
    <property type="component" value="Unassembled WGS sequence"/>
</dbReference>
<protein>
    <submittedName>
        <fullName evidence="1">Uncharacterized protein</fullName>
    </submittedName>
</protein>
<accession>A0A3M7BSR0</accession>
<reference evidence="1 2" key="1">
    <citation type="journal article" date="2018" name="BMC Genomics">
        <title>Genomic evidence for intraspecific hybridization in a clonal and extremely halotolerant yeast.</title>
        <authorList>
            <person name="Gostincar C."/>
            <person name="Stajich J.E."/>
            <person name="Zupancic J."/>
            <person name="Zalar P."/>
            <person name="Gunde-Cimerman N."/>
        </authorList>
    </citation>
    <scope>NUCLEOTIDE SEQUENCE [LARGE SCALE GENOMIC DNA]</scope>
    <source>
        <strain evidence="1 2">EXF-151</strain>
    </source>
</reference>
<organism evidence="1 2">
    <name type="scientific">Hortaea werneckii</name>
    <name type="common">Black yeast</name>
    <name type="synonym">Cladosporium werneckii</name>
    <dbReference type="NCBI Taxonomy" id="91943"/>
    <lineage>
        <taxon>Eukaryota</taxon>
        <taxon>Fungi</taxon>
        <taxon>Dikarya</taxon>
        <taxon>Ascomycota</taxon>
        <taxon>Pezizomycotina</taxon>
        <taxon>Dothideomycetes</taxon>
        <taxon>Dothideomycetidae</taxon>
        <taxon>Mycosphaerellales</taxon>
        <taxon>Teratosphaeriaceae</taxon>
        <taxon>Hortaea</taxon>
    </lineage>
</organism>
<evidence type="ECO:0000313" key="2">
    <source>
        <dbReference type="Proteomes" id="UP000270230"/>
    </source>
</evidence>
<evidence type="ECO:0000313" key="1">
    <source>
        <dbReference type="EMBL" id="RMY42875.1"/>
    </source>
</evidence>
<comment type="caution">
    <text evidence="1">The sequence shown here is derived from an EMBL/GenBank/DDBJ whole genome shotgun (WGS) entry which is preliminary data.</text>
</comment>